<dbReference type="Gene3D" id="3.30.590.50">
    <property type="match status" value="2"/>
</dbReference>
<feature type="compositionally biased region" description="Polar residues" evidence="10">
    <location>
        <begin position="985"/>
        <end position="1009"/>
    </location>
</feature>
<keyword evidence="4 11" id="KW-0436">Ligase</keyword>
<feature type="region of interest" description="Disordered" evidence="10">
    <location>
        <begin position="224"/>
        <end position="250"/>
    </location>
</feature>
<dbReference type="KEGG" id="bbes:BESB_008990"/>
<dbReference type="GO" id="GO:0005524">
    <property type="term" value="F:ATP binding"/>
    <property type="evidence" value="ECO:0007669"/>
    <property type="project" value="UniProtKB-KW"/>
</dbReference>
<dbReference type="EMBL" id="NWUJ01000001">
    <property type="protein sequence ID" value="PFH38557.1"/>
    <property type="molecule type" value="Genomic_DNA"/>
</dbReference>
<name>A0A2A9MQL6_BESBE</name>
<keyword evidence="12" id="KW-1185">Reference proteome</keyword>
<dbReference type="Pfam" id="PF03074">
    <property type="entry name" value="GCS"/>
    <property type="match status" value="3"/>
</dbReference>
<comment type="caution">
    <text evidence="11">The sequence shown here is derived from an EMBL/GenBank/DDBJ whole genome shotgun (WGS) entry which is preliminary data.</text>
</comment>
<comment type="pathway">
    <text evidence="1">Sulfur metabolism; glutathione biosynthesis; glutathione from L-cysteine and L-glutamate: step 1/2.</text>
</comment>
<dbReference type="STRING" id="94643.A0A2A9MQL6"/>
<feature type="compositionally biased region" description="Polar residues" evidence="10">
    <location>
        <begin position="102"/>
        <end position="113"/>
    </location>
</feature>
<comment type="similarity">
    <text evidence="2">Belongs to the glutamate--cysteine ligase type 3 family.</text>
</comment>
<evidence type="ECO:0000256" key="7">
    <source>
        <dbReference type="ARBA" id="ARBA00022840"/>
    </source>
</evidence>
<keyword evidence="7" id="KW-0067">ATP-binding</keyword>
<dbReference type="Proteomes" id="UP000224006">
    <property type="component" value="Chromosome I"/>
</dbReference>
<dbReference type="SUPFAM" id="SSF55931">
    <property type="entry name" value="Glutamine synthetase/guanido kinase"/>
    <property type="match status" value="1"/>
</dbReference>
<evidence type="ECO:0000256" key="6">
    <source>
        <dbReference type="ARBA" id="ARBA00022741"/>
    </source>
</evidence>
<dbReference type="PANTHER" id="PTHR11164">
    <property type="entry name" value="GLUTAMATE CYSTEINE LIGASE"/>
    <property type="match status" value="1"/>
</dbReference>
<feature type="region of interest" description="Disordered" evidence="10">
    <location>
        <begin position="84"/>
        <end position="145"/>
    </location>
</feature>
<accession>A0A2A9MQL6</accession>
<evidence type="ECO:0000256" key="4">
    <source>
        <dbReference type="ARBA" id="ARBA00022598"/>
    </source>
</evidence>
<dbReference type="PANTHER" id="PTHR11164:SF0">
    <property type="entry name" value="GLUTAMATE--CYSTEINE LIGASE CATALYTIC SUBUNIT"/>
    <property type="match status" value="1"/>
</dbReference>
<reference evidence="11 12" key="1">
    <citation type="submission" date="2017-09" db="EMBL/GenBank/DDBJ databases">
        <title>Genome sequencing of Besnoitia besnoiti strain Bb-Ger1.</title>
        <authorList>
            <person name="Schares G."/>
            <person name="Venepally P."/>
            <person name="Lorenzi H.A."/>
        </authorList>
    </citation>
    <scope>NUCLEOTIDE SEQUENCE [LARGE SCALE GENOMIC DNA]</scope>
    <source>
        <strain evidence="11 12">Bb-Ger1</strain>
    </source>
</reference>
<dbReference type="GO" id="GO:0006750">
    <property type="term" value="P:glutathione biosynthetic process"/>
    <property type="evidence" value="ECO:0007669"/>
    <property type="project" value="UniProtKB-UniPathway"/>
</dbReference>
<dbReference type="AlphaFoldDB" id="A0A2A9MQL6"/>
<gene>
    <name evidence="11" type="ORF">BESB_008990</name>
</gene>
<feature type="region of interest" description="Disordered" evidence="10">
    <location>
        <begin position="966"/>
        <end position="1009"/>
    </location>
</feature>
<dbReference type="Gene3D" id="1.10.8.960">
    <property type="match status" value="1"/>
</dbReference>
<evidence type="ECO:0000256" key="3">
    <source>
        <dbReference type="ARBA" id="ARBA00012220"/>
    </source>
</evidence>
<evidence type="ECO:0000313" key="11">
    <source>
        <dbReference type="EMBL" id="PFH38557.1"/>
    </source>
</evidence>
<feature type="region of interest" description="Disordered" evidence="10">
    <location>
        <begin position="891"/>
        <end position="927"/>
    </location>
</feature>
<proteinExistence type="inferred from homology"/>
<evidence type="ECO:0000256" key="9">
    <source>
        <dbReference type="ARBA" id="ARBA00032122"/>
    </source>
</evidence>
<protein>
    <recommendedName>
        <fullName evidence="3">glutamate--cysteine ligase</fullName>
        <ecNumber evidence="3">6.3.2.2</ecNumber>
    </recommendedName>
    <alternativeName>
        <fullName evidence="9">Gamma-ECS</fullName>
    </alternativeName>
    <alternativeName>
        <fullName evidence="8">Gamma-glutamylcysteine synthetase</fullName>
    </alternativeName>
</protein>
<evidence type="ECO:0000313" key="12">
    <source>
        <dbReference type="Proteomes" id="UP000224006"/>
    </source>
</evidence>
<evidence type="ECO:0000256" key="1">
    <source>
        <dbReference type="ARBA" id="ARBA00005006"/>
    </source>
</evidence>
<evidence type="ECO:0000256" key="10">
    <source>
        <dbReference type="SAM" id="MobiDB-lite"/>
    </source>
</evidence>
<dbReference type="InterPro" id="IPR014746">
    <property type="entry name" value="Gln_synth/guanido_kin_cat_dom"/>
</dbReference>
<dbReference type="OrthoDB" id="7939818at2759"/>
<keyword evidence="6" id="KW-0547">Nucleotide-binding</keyword>
<dbReference type="VEuPathDB" id="ToxoDB:BESB_008990"/>
<evidence type="ECO:0000256" key="2">
    <source>
        <dbReference type="ARBA" id="ARBA00008100"/>
    </source>
</evidence>
<dbReference type="RefSeq" id="XP_029222566.1">
    <property type="nucleotide sequence ID" value="XM_029359653.1"/>
</dbReference>
<feature type="compositionally biased region" description="Polar residues" evidence="10">
    <location>
        <begin position="918"/>
        <end position="927"/>
    </location>
</feature>
<dbReference type="EC" id="6.3.2.2" evidence="3"/>
<evidence type="ECO:0000256" key="5">
    <source>
        <dbReference type="ARBA" id="ARBA00022684"/>
    </source>
</evidence>
<organism evidence="11 12">
    <name type="scientific">Besnoitia besnoiti</name>
    <name type="common">Apicomplexan protozoan</name>
    <dbReference type="NCBI Taxonomy" id="94643"/>
    <lineage>
        <taxon>Eukaryota</taxon>
        <taxon>Sar</taxon>
        <taxon>Alveolata</taxon>
        <taxon>Apicomplexa</taxon>
        <taxon>Conoidasida</taxon>
        <taxon>Coccidia</taxon>
        <taxon>Eucoccidiorida</taxon>
        <taxon>Eimeriorina</taxon>
        <taxon>Sarcocystidae</taxon>
        <taxon>Besnoitia</taxon>
    </lineage>
</organism>
<dbReference type="GeneID" id="40305961"/>
<keyword evidence="5" id="KW-0317">Glutathione biosynthesis</keyword>
<dbReference type="UniPathway" id="UPA00142">
    <property type="reaction ID" value="UER00209"/>
</dbReference>
<evidence type="ECO:0000256" key="8">
    <source>
        <dbReference type="ARBA" id="ARBA00030585"/>
    </source>
</evidence>
<feature type="region of interest" description="Disordered" evidence="10">
    <location>
        <begin position="1021"/>
        <end position="1068"/>
    </location>
</feature>
<dbReference type="GO" id="GO:0004357">
    <property type="term" value="F:glutamate-cysteine ligase activity"/>
    <property type="evidence" value="ECO:0007669"/>
    <property type="project" value="UniProtKB-EC"/>
</dbReference>
<sequence length="1068" mass="116606">MGFLEEGTPLTWRESGRYRQTVKRRGVREFIKLFKQFKDDRCDPHDLFWGDELELCLVKLDAASQRPQVLLAAEHALGELRTREARLSQAPSREPHAAPASSVRSPGSETAQSAAADRSGSPESNAFSASPGEHVGRAGTEGESADVPRWRLSRWHPEYGSHMIEAIPGEPFNLDLNSLLCLLPSMQLRRKKVQAVLPPGCFAVSLTSFPTVGALSLPNRRAGGFTGDKQASSSELAKRSESDGCGIEGQGERREDVFLPGDFSSPPSVPDPLHTFGGSIFVGDEVTKNHPRFRTLTANIRARRGKKVEILIPLFHDKLTSVNEDDQEGASLPQTVDGRDHAVVVSVDQERRRQRVMNGEALHDGQWIYMDHMVFGMGMHCTQVTFGCPSMSDARYLYDQLGVLAPLWLSLTAATPFLRGLVAATDTRWATIAGSVDCRTPEELRTIPKSRYGSFSLYISDQPPLRDNVEFYNDVPAPVDSRAYEALIAGGVDPLLARHVAFLFVRDPMVIFRDKLLQSDGHKGAEEEIARILEAEGQADWKLDTYDDNCITTENFENLQSTNWNSVRFKPPPAFKRLTGQTVASQMETSSSKEEEDIEARAELDEKRAVGRQTARVEGDLDEDRARRPECRCGGSSVECWRVEFRTPEIQLCDFENAACVALITVLVQVLLEERLDLYIPMSLNDANVKRSAQVNSILTQKFWFRKDIRRDSIDRSFGEFYLHEILFGVPMEPGRETPAVCLVPACLAHMERHSSRLSPLCAAQLLEFFDFLRHRTQGIIPTDAAFLRACLAAHPDYKRDSVVSQKVCFAVCDLAVKIGQGTARVPELFGPFADRVGMRVSDEGHIQGSAGSSKPVVTPDFPCPLSGQLAAVREQYCSKPAAAAVSPAPARGVQQGCGGGSAADSSGAGPAPPQGRDSVSSSATAGSQVNLASDSVLSTYLGARVPLTLQWSWNGGDMERVVRPEGTENTCEMGKGESVPLEENISSGKPPQGSTATRRSVPTTSEGSACTWMAAAATGGVDSDTEASDENAFASSPSLADRSEIPNGVSQNCGSEAPKRGWQVSIF</sequence>
<dbReference type="InterPro" id="IPR004308">
    <property type="entry name" value="GCS"/>
</dbReference>